<proteinExistence type="predicted"/>
<evidence type="ECO:0000256" key="1">
    <source>
        <dbReference type="SAM" id="MobiDB-lite"/>
    </source>
</evidence>
<keyword evidence="2" id="KW-0812">Transmembrane</keyword>
<dbReference type="EMBL" id="AOSG01000059">
    <property type="protein sequence ID" value="EOR70773.1"/>
    <property type="molecule type" value="Genomic_DNA"/>
</dbReference>
<gene>
    <name evidence="3" type="ORF">TM51_10974</name>
</gene>
<evidence type="ECO:0000313" key="4">
    <source>
        <dbReference type="Proteomes" id="UP000014184"/>
    </source>
</evidence>
<keyword evidence="2" id="KW-1133">Transmembrane helix</keyword>
<keyword evidence="2" id="KW-0472">Membrane</keyword>
<organism evidence="3 4">
    <name type="scientific">Thermobifida fusca TM51</name>
    <dbReference type="NCBI Taxonomy" id="1169414"/>
    <lineage>
        <taxon>Bacteria</taxon>
        <taxon>Bacillati</taxon>
        <taxon>Actinomycetota</taxon>
        <taxon>Actinomycetes</taxon>
        <taxon>Streptosporangiales</taxon>
        <taxon>Nocardiopsidaceae</taxon>
        <taxon>Thermobifida</taxon>
    </lineage>
</organism>
<name>A0A9P2WQP4_THEFU</name>
<reference evidence="3 4" key="1">
    <citation type="journal article" date="2013" name="Genome Announc.">
        <title>Draft Genome Sequence of the Lignocellulose Decomposer Thermobifida fusca Strain TM51.</title>
        <authorList>
            <person name="Toth A."/>
            <person name="Barna T."/>
            <person name="Nagy I."/>
            <person name="Horvath B."/>
            <person name="Nagy I."/>
            <person name="Tancsics A."/>
            <person name="Kriszt B."/>
            <person name="Baka E."/>
            <person name="Fekete C."/>
            <person name="Kukolya J."/>
        </authorList>
    </citation>
    <scope>NUCLEOTIDE SEQUENCE [LARGE SCALE GENOMIC DNA]</scope>
    <source>
        <strain evidence="3 4">TM51</strain>
    </source>
</reference>
<evidence type="ECO:0000256" key="2">
    <source>
        <dbReference type="SAM" id="Phobius"/>
    </source>
</evidence>
<feature type="transmembrane region" description="Helical" evidence="2">
    <location>
        <begin position="99"/>
        <end position="116"/>
    </location>
</feature>
<dbReference type="AlphaFoldDB" id="A0A9P2WQP4"/>
<protein>
    <submittedName>
        <fullName evidence="3">Uncharacterized protein</fullName>
    </submittedName>
</protein>
<keyword evidence="4" id="KW-1185">Reference proteome</keyword>
<comment type="caution">
    <text evidence="3">The sequence shown here is derived from an EMBL/GenBank/DDBJ whole genome shotgun (WGS) entry which is preliminary data.</text>
</comment>
<evidence type="ECO:0000313" key="3">
    <source>
        <dbReference type="EMBL" id="EOR70773.1"/>
    </source>
</evidence>
<dbReference type="RefSeq" id="WP_011292560.1">
    <property type="nucleotide sequence ID" value="NZ_AOSG01000059.1"/>
</dbReference>
<sequence>MSSVTPYNPNIPPPPNPYTRQDPSGAAPRPPRRASRATAVLSVLLGLGVMVFAVPAAVLRTSDVMDHPLRWLALVVLLVLGPLLAFGKRPRSAQALGRGLLLGTLTGCVVAALLSWG</sequence>
<accession>A0A9P2WQP4</accession>
<feature type="transmembrane region" description="Helical" evidence="2">
    <location>
        <begin position="71"/>
        <end position="87"/>
    </location>
</feature>
<dbReference type="Proteomes" id="UP000014184">
    <property type="component" value="Unassembled WGS sequence"/>
</dbReference>
<feature type="region of interest" description="Disordered" evidence="1">
    <location>
        <begin position="1"/>
        <end position="32"/>
    </location>
</feature>
<feature type="transmembrane region" description="Helical" evidence="2">
    <location>
        <begin position="39"/>
        <end position="59"/>
    </location>
</feature>